<evidence type="ECO:0000313" key="3">
    <source>
        <dbReference type="EMBL" id="KAK0416248.1"/>
    </source>
</evidence>
<dbReference type="AlphaFoldDB" id="A0AA39I447"/>
<name>A0AA39I447_9BILA</name>
<dbReference type="InterPro" id="IPR051970">
    <property type="entry name" value="TEL2_Regulation"/>
</dbReference>
<dbReference type="PANTHER" id="PTHR15830">
    <property type="entry name" value="TELOMERE LENGTH REGULATION PROTEIN TEL2 FAMILY MEMBER"/>
    <property type="match status" value="1"/>
</dbReference>
<dbReference type="Pfam" id="PF10193">
    <property type="entry name" value="Telomere_reg-2"/>
    <property type="match status" value="1"/>
</dbReference>
<dbReference type="EMBL" id="JAUCMV010000002">
    <property type="protein sequence ID" value="KAK0416248.1"/>
    <property type="molecule type" value="Genomic_DNA"/>
</dbReference>
<dbReference type="PANTHER" id="PTHR15830:SF10">
    <property type="entry name" value="TELOMERE LENGTH REGULATION PROTEIN TEL2 HOMOLOG"/>
    <property type="match status" value="1"/>
</dbReference>
<feature type="domain" description="Telomere length regulation protein conserved" evidence="2">
    <location>
        <begin position="469"/>
        <end position="572"/>
    </location>
</feature>
<reference evidence="3" key="1">
    <citation type="submission" date="2023-06" db="EMBL/GenBank/DDBJ databases">
        <title>Genomic analysis of the entomopathogenic nematode Steinernema hermaphroditum.</title>
        <authorList>
            <person name="Schwarz E.M."/>
            <person name="Heppert J.K."/>
            <person name="Baniya A."/>
            <person name="Schwartz H.T."/>
            <person name="Tan C.-H."/>
            <person name="Antoshechkin I."/>
            <person name="Sternberg P.W."/>
            <person name="Goodrich-Blair H."/>
            <person name="Dillman A.R."/>
        </authorList>
    </citation>
    <scope>NUCLEOTIDE SEQUENCE</scope>
    <source>
        <strain evidence="3">PS9179</strain>
        <tissue evidence="3">Whole animal</tissue>
    </source>
</reference>
<evidence type="ECO:0000256" key="1">
    <source>
        <dbReference type="ARBA" id="ARBA00006133"/>
    </source>
</evidence>
<dbReference type="InterPro" id="IPR038528">
    <property type="entry name" value="TEL2_C_sf"/>
</dbReference>
<accession>A0AA39I447</accession>
<evidence type="ECO:0000313" key="4">
    <source>
        <dbReference type="Proteomes" id="UP001175271"/>
    </source>
</evidence>
<protein>
    <recommendedName>
        <fullName evidence="2">Telomere length regulation protein conserved domain-containing protein</fullName>
    </recommendedName>
</protein>
<dbReference type="GO" id="GO:0051083">
    <property type="term" value="P:'de novo' cotranslational protein folding"/>
    <property type="evidence" value="ECO:0007669"/>
    <property type="project" value="TreeGrafter"/>
</dbReference>
<evidence type="ECO:0000259" key="2">
    <source>
        <dbReference type="Pfam" id="PF10193"/>
    </source>
</evidence>
<comment type="similarity">
    <text evidence="1">Belongs to the TEL2 family.</text>
</comment>
<dbReference type="Gene3D" id="1.25.40.720">
    <property type="entry name" value="Telomere length regulation protein 2, C-terminal domain"/>
    <property type="match status" value="1"/>
</dbReference>
<organism evidence="3 4">
    <name type="scientific">Steinernema hermaphroditum</name>
    <dbReference type="NCBI Taxonomy" id="289476"/>
    <lineage>
        <taxon>Eukaryota</taxon>
        <taxon>Metazoa</taxon>
        <taxon>Ecdysozoa</taxon>
        <taxon>Nematoda</taxon>
        <taxon>Chromadorea</taxon>
        <taxon>Rhabditida</taxon>
        <taxon>Tylenchina</taxon>
        <taxon>Panagrolaimomorpha</taxon>
        <taxon>Strongyloidoidea</taxon>
        <taxon>Steinernematidae</taxon>
        <taxon>Steinernema</taxon>
    </lineage>
</organism>
<dbReference type="InterPro" id="IPR019337">
    <property type="entry name" value="Telomere_length_regulation_dom"/>
</dbReference>
<gene>
    <name evidence="3" type="ORF">QR680_012375</name>
</gene>
<dbReference type="GO" id="GO:0005829">
    <property type="term" value="C:cytosol"/>
    <property type="evidence" value="ECO:0007669"/>
    <property type="project" value="TreeGrafter"/>
</dbReference>
<comment type="caution">
    <text evidence="3">The sequence shown here is derived from an EMBL/GenBank/DDBJ whole genome shotgun (WGS) entry which is preliminary data.</text>
</comment>
<proteinExistence type="inferred from homology"/>
<sequence length="728" mass="82989">MDFDARIRSARERGNILAILSDIGMELKSPGAHDKLVDVLCSSALVPSFVGQLTATEFESHFAVLFTSGALSVVFTLARLVSRLSEADLTPFAFERLLLLLELVEKPLLLRFLASDHDSEEAHQLTSMLCSLPERIGNFVGKQKMNRSDALKAVKSHWENTFGALTETLTKGHCSQIQALFLVKIGLQNEEAFERLVSWFYHSKNPLLFSELLLHRSAADRREAEQILIRLATLSCTSSELLDKLLGDSIKNNEIVRKLYLEKLHVQRLLPQRVSDKLAIFAQKHGVAREGFLTLLRIWADQAKMICLVDVVYQIQLSKAVLDFGKIVFKSSTEEEREEISMLVKSSLLSAMSDFLNVSEVFRRQMGMFVAEALCSWFSTTPLAFDYDDEDDLLQELRAIVAEEGERPVQQITKTMEMTHIALLENSGERNLQLDSDDEEEFEVFNTEETPREARTDLTTEKSPSLSMFYIRDCLEALDDEKDPTRFRIGMHSLEALILRRAVGFDDLALKIAEKMVFIHDIFRIPNFEDTRIRILKACMVMRPDVASPLIRILYSRNVTHQQRYLILEVIDGAVETLKEQGKVNREPQTVTAIIYSLMDFDNSMQHLNFYDEDYALLAKIYFIIGKFIRVLGKLPCCVRVSRSVALSLRFVRNHPRFHVLQSALLCYSAILEAIPKEVLVAQMPEELREWADFLVHLLDHDQRPKNDTVTKKIAGAVLVQLTGIVEK</sequence>
<keyword evidence="4" id="KW-1185">Reference proteome</keyword>
<dbReference type="GO" id="GO:0051879">
    <property type="term" value="F:Hsp90 protein binding"/>
    <property type="evidence" value="ECO:0007669"/>
    <property type="project" value="TreeGrafter"/>
</dbReference>
<dbReference type="GO" id="GO:0042162">
    <property type="term" value="F:telomeric DNA binding"/>
    <property type="evidence" value="ECO:0007669"/>
    <property type="project" value="TreeGrafter"/>
</dbReference>
<dbReference type="Proteomes" id="UP001175271">
    <property type="component" value="Unassembled WGS sequence"/>
</dbReference>